<proteinExistence type="predicted"/>
<dbReference type="EMBL" id="CP041040">
    <property type="protein sequence ID" value="QDE35030.1"/>
    <property type="molecule type" value="Genomic_DNA"/>
</dbReference>
<dbReference type="AlphaFoldDB" id="A0A4Y5YQ92"/>
<organism evidence="1 2">
    <name type="scientific">Microbacterium foliorum</name>
    <dbReference type="NCBI Taxonomy" id="104336"/>
    <lineage>
        <taxon>Bacteria</taxon>
        <taxon>Bacillati</taxon>
        <taxon>Actinomycetota</taxon>
        <taxon>Actinomycetes</taxon>
        <taxon>Micrococcales</taxon>
        <taxon>Microbacteriaceae</taxon>
        <taxon>Microbacterium</taxon>
    </lineage>
</organism>
<dbReference type="Pfam" id="PF20120">
    <property type="entry name" value="DUF6510"/>
    <property type="match status" value="1"/>
</dbReference>
<gene>
    <name evidence="1" type="ORF">FIV50_09690</name>
</gene>
<dbReference type="RefSeq" id="WP_140037257.1">
    <property type="nucleotide sequence ID" value="NZ_CP041040.1"/>
</dbReference>
<dbReference type="Proteomes" id="UP000316125">
    <property type="component" value="Chromosome"/>
</dbReference>
<name>A0A4Y5YQ92_9MICO</name>
<dbReference type="OrthoDB" id="165401at2"/>
<reference evidence="1 2" key="1">
    <citation type="submission" date="2019-06" db="EMBL/GenBank/DDBJ databases">
        <title>Complete genome of Microbacterium foliorum M2.</title>
        <authorList>
            <person name="Cao G."/>
        </authorList>
    </citation>
    <scope>NUCLEOTIDE SEQUENCE [LARGE SCALE GENOMIC DNA]</scope>
    <source>
        <strain evidence="1 2">M2</strain>
    </source>
</reference>
<evidence type="ECO:0000313" key="1">
    <source>
        <dbReference type="EMBL" id="QDE35030.1"/>
    </source>
</evidence>
<evidence type="ECO:0000313" key="2">
    <source>
        <dbReference type="Proteomes" id="UP000316125"/>
    </source>
</evidence>
<dbReference type="InterPro" id="IPR045423">
    <property type="entry name" value="DUF6510"/>
</dbReference>
<protein>
    <submittedName>
        <fullName evidence="1">Uncharacterized protein</fullName>
    </submittedName>
</protein>
<sequence length="95" mass="10096">MNAAHPGHRTRVDGNAAGGMLLELFGRDMTTARAACAHCDREAELADAIAELDPAGVILLCRGCGRTLLTCLRDDGRVTLVIGGLGRLRWSADQH</sequence>
<accession>A0A4Y5YQ92</accession>